<dbReference type="AlphaFoldDB" id="A0AAJ0CG54"/>
<accession>A0AAJ0CG54</accession>
<dbReference type="Gene3D" id="3.40.640.10">
    <property type="entry name" value="Type I PLP-dependent aspartate aminotransferase-like (Major domain)"/>
    <property type="match status" value="1"/>
</dbReference>
<dbReference type="InterPro" id="IPR015421">
    <property type="entry name" value="PyrdxlP-dep_Trfase_major"/>
</dbReference>
<name>A0AAJ0CG54_9HYPO</name>
<evidence type="ECO:0000313" key="1">
    <source>
        <dbReference type="EMBL" id="KAK2591962.1"/>
    </source>
</evidence>
<protein>
    <recommendedName>
        <fullName evidence="3">DegT/DnrJ/EryC1/StrS aminotransferase family protein</fullName>
    </recommendedName>
</protein>
<gene>
    <name evidence="1" type="ORF">QQS21_010334</name>
</gene>
<proteinExistence type="predicted"/>
<dbReference type="Pfam" id="PF01041">
    <property type="entry name" value="DegT_DnrJ_EryC1"/>
    <property type="match status" value="1"/>
</dbReference>
<dbReference type="SUPFAM" id="SSF53383">
    <property type="entry name" value="PLP-dependent transferases"/>
    <property type="match status" value="1"/>
</dbReference>
<dbReference type="GO" id="GO:0030170">
    <property type="term" value="F:pyridoxal phosphate binding"/>
    <property type="evidence" value="ECO:0007669"/>
    <property type="project" value="TreeGrafter"/>
</dbReference>
<reference evidence="1" key="1">
    <citation type="submission" date="2023-06" db="EMBL/GenBank/DDBJ databases">
        <title>Conoideocrella luteorostrata (Hypocreales: Clavicipitaceae), a potential biocontrol fungus for elongate hemlock scale in United States Christmas tree production areas.</title>
        <authorList>
            <person name="Barrett H."/>
            <person name="Lovett B."/>
            <person name="Macias A.M."/>
            <person name="Stajich J.E."/>
            <person name="Kasson M.T."/>
        </authorList>
    </citation>
    <scope>NUCLEOTIDE SEQUENCE</scope>
    <source>
        <strain evidence="1">ARSEF 14590</strain>
    </source>
</reference>
<dbReference type="PANTHER" id="PTHR30244">
    <property type="entry name" value="TRANSAMINASE"/>
    <property type="match status" value="1"/>
</dbReference>
<evidence type="ECO:0008006" key="3">
    <source>
        <dbReference type="Google" id="ProtNLM"/>
    </source>
</evidence>
<dbReference type="GO" id="GO:0008483">
    <property type="term" value="F:transaminase activity"/>
    <property type="evidence" value="ECO:0007669"/>
    <property type="project" value="TreeGrafter"/>
</dbReference>
<organism evidence="1 2">
    <name type="scientific">Conoideocrella luteorostrata</name>
    <dbReference type="NCBI Taxonomy" id="1105319"/>
    <lineage>
        <taxon>Eukaryota</taxon>
        <taxon>Fungi</taxon>
        <taxon>Dikarya</taxon>
        <taxon>Ascomycota</taxon>
        <taxon>Pezizomycotina</taxon>
        <taxon>Sordariomycetes</taxon>
        <taxon>Hypocreomycetidae</taxon>
        <taxon>Hypocreales</taxon>
        <taxon>Clavicipitaceae</taxon>
        <taxon>Conoideocrella</taxon>
    </lineage>
</organism>
<dbReference type="EMBL" id="JASWJB010000297">
    <property type="protein sequence ID" value="KAK2591962.1"/>
    <property type="molecule type" value="Genomic_DNA"/>
</dbReference>
<sequence length="321" mass="35253">MAQIIRLHGLVPKAVDLSIKDLSVSARNVEALITPRTRAVLVAHLFGNRYSLRELSRVTRHHKLLLIEDCAQAFVGRSFTGDEDATISLFSFGPIKTCTAFGGALATIRDPELLLVMKAMQDNAPAQGQLTFLKRIIKYAGLKSLTQNAYIYGFFISLLNLLGKDHHQVIAGLGHSFSSEAALLSQIRFRPSLPLVNLLEHRLRRFDPAEIQDRTRCVTDLANLLPLSLQPIGFVSHVSRPGVSLSYWICPIRVNDPSATLKALFDAGFDAARGDSSLIVVLNGGTTPIRAREVMASVIYVPVDNQFTSSLAQCLIHTTRA</sequence>
<dbReference type="Proteomes" id="UP001251528">
    <property type="component" value="Unassembled WGS sequence"/>
</dbReference>
<keyword evidence="2" id="KW-1185">Reference proteome</keyword>
<dbReference type="InterPro" id="IPR000653">
    <property type="entry name" value="DegT/StrS_aminotransferase"/>
</dbReference>
<dbReference type="PANTHER" id="PTHR30244:SF34">
    <property type="entry name" value="DTDP-4-AMINO-4,6-DIDEOXYGALACTOSE TRANSAMINASE"/>
    <property type="match status" value="1"/>
</dbReference>
<comment type="caution">
    <text evidence="1">The sequence shown here is derived from an EMBL/GenBank/DDBJ whole genome shotgun (WGS) entry which is preliminary data.</text>
</comment>
<dbReference type="InterPro" id="IPR015424">
    <property type="entry name" value="PyrdxlP-dep_Trfase"/>
</dbReference>
<evidence type="ECO:0000313" key="2">
    <source>
        <dbReference type="Proteomes" id="UP001251528"/>
    </source>
</evidence>
<dbReference type="GO" id="GO:0000271">
    <property type="term" value="P:polysaccharide biosynthetic process"/>
    <property type="evidence" value="ECO:0007669"/>
    <property type="project" value="TreeGrafter"/>
</dbReference>